<feature type="compositionally biased region" description="Basic and acidic residues" evidence="1">
    <location>
        <begin position="7"/>
        <end position="22"/>
    </location>
</feature>
<organism evidence="2 3">
    <name type="scientific">Haloferula sargassicola</name>
    <dbReference type="NCBI Taxonomy" id="490096"/>
    <lineage>
        <taxon>Bacteria</taxon>
        <taxon>Pseudomonadati</taxon>
        <taxon>Verrucomicrobiota</taxon>
        <taxon>Verrucomicrobiia</taxon>
        <taxon>Verrucomicrobiales</taxon>
        <taxon>Verrucomicrobiaceae</taxon>
        <taxon>Haloferula</taxon>
    </lineage>
</organism>
<gene>
    <name evidence="2" type="ORF">Hsar01_02895</name>
</gene>
<evidence type="ECO:0000313" key="2">
    <source>
        <dbReference type="EMBL" id="GAA5483661.1"/>
    </source>
</evidence>
<name>A0ABP9UTI5_9BACT</name>
<accession>A0ABP9UTI5</accession>
<proteinExistence type="predicted"/>
<feature type="compositionally biased region" description="Low complexity" evidence="1">
    <location>
        <begin position="101"/>
        <end position="123"/>
    </location>
</feature>
<protein>
    <submittedName>
        <fullName evidence="2">Uncharacterized protein</fullName>
    </submittedName>
</protein>
<evidence type="ECO:0000256" key="1">
    <source>
        <dbReference type="SAM" id="MobiDB-lite"/>
    </source>
</evidence>
<feature type="region of interest" description="Disordered" evidence="1">
    <location>
        <begin position="1"/>
        <end position="49"/>
    </location>
</feature>
<evidence type="ECO:0000313" key="3">
    <source>
        <dbReference type="Proteomes" id="UP001476282"/>
    </source>
</evidence>
<feature type="region of interest" description="Disordered" evidence="1">
    <location>
        <begin position="101"/>
        <end position="128"/>
    </location>
</feature>
<sequence>MASRTPRTHDRKERRACGRRPAEPAPSHHPRTTCQPTPRDQRPSTGVRCPWSVVERSGVPVAADLPSPPRPASPSHLSTYGSGLTSVVRCPLSKGAACLWPPSSEPASPQPPRTTRQPTARDPNTGVLGPWSNVLGLKRRGPWVAGASCMVLGASCEKERHLGLRPVLCPWSKVRGPKRKGIWACGLSVVLGPRSVVRGPKRKGIWACGLSVVSS</sequence>
<keyword evidence="3" id="KW-1185">Reference proteome</keyword>
<dbReference type="Proteomes" id="UP001476282">
    <property type="component" value="Unassembled WGS sequence"/>
</dbReference>
<dbReference type="EMBL" id="BAABRI010000016">
    <property type="protein sequence ID" value="GAA5483661.1"/>
    <property type="molecule type" value="Genomic_DNA"/>
</dbReference>
<comment type="caution">
    <text evidence="2">The sequence shown here is derived from an EMBL/GenBank/DDBJ whole genome shotgun (WGS) entry which is preliminary data.</text>
</comment>
<reference evidence="2 3" key="1">
    <citation type="submission" date="2024-02" db="EMBL/GenBank/DDBJ databases">
        <title>Haloferula sargassicola NBRC 104335.</title>
        <authorList>
            <person name="Ichikawa N."/>
            <person name="Katano-Makiyama Y."/>
            <person name="Hidaka K."/>
        </authorList>
    </citation>
    <scope>NUCLEOTIDE SEQUENCE [LARGE SCALE GENOMIC DNA]</scope>
    <source>
        <strain evidence="2 3">NBRC 104335</strain>
    </source>
</reference>